<sequence>MDALASETEIMESCRDLTWWRGADAGWHIEWRDGPHASEVAEMLAALVPSAVAATTSPVTARLEVVGIPFVLRAVDPLGRRRVLARRDLWRLAEALDVSRPTATRHPWEELLGG</sequence>
<reference evidence="1 2" key="1">
    <citation type="submission" date="2016-10" db="EMBL/GenBank/DDBJ databases">
        <authorList>
            <person name="de Groot N.N."/>
        </authorList>
    </citation>
    <scope>NUCLEOTIDE SEQUENCE [LARGE SCALE GENOMIC DNA]</scope>
    <source>
        <strain evidence="1 2">DSM 43794</strain>
    </source>
</reference>
<evidence type="ECO:0000313" key="2">
    <source>
        <dbReference type="Proteomes" id="UP000217103"/>
    </source>
</evidence>
<organism evidence="1 2">
    <name type="scientific">Thermostaphylospora chromogena</name>
    <dbReference type="NCBI Taxonomy" id="35622"/>
    <lineage>
        <taxon>Bacteria</taxon>
        <taxon>Bacillati</taxon>
        <taxon>Actinomycetota</taxon>
        <taxon>Actinomycetes</taxon>
        <taxon>Streptosporangiales</taxon>
        <taxon>Thermomonosporaceae</taxon>
        <taxon>Thermostaphylospora</taxon>
    </lineage>
</organism>
<protein>
    <submittedName>
        <fullName evidence="1">Uncharacterized protein</fullName>
    </submittedName>
</protein>
<dbReference type="EMBL" id="FNKK01000002">
    <property type="protein sequence ID" value="SDQ99826.1"/>
    <property type="molecule type" value="Genomic_DNA"/>
</dbReference>
<evidence type="ECO:0000313" key="1">
    <source>
        <dbReference type="EMBL" id="SDQ99826.1"/>
    </source>
</evidence>
<dbReference type="AlphaFoldDB" id="A0A1H1FH88"/>
<accession>A0A1H1FH88</accession>
<keyword evidence="2" id="KW-1185">Reference proteome</keyword>
<dbReference type="OrthoDB" id="3389906at2"/>
<gene>
    <name evidence="1" type="ORF">SAMN04489764_2968</name>
</gene>
<proteinExistence type="predicted"/>
<dbReference type="Proteomes" id="UP000217103">
    <property type="component" value="Unassembled WGS sequence"/>
</dbReference>
<name>A0A1H1FH88_9ACTN</name>